<dbReference type="EMBL" id="PCVG01000044">
    <property type="protein sequence ID" value="PIQ68580.1"/>
    <property type="molecule type" value="Genomic_DNA"/>
</dbReference>
<organism evidence="1 2">
    <name type="scientific">Candidatus Taylorbacteria bacterium CG11_big_fil_rev_8_21_14_0_20_46_11</name>
    <dbReference type="NCBI Taxonomy" id="1975025"/>
    <lineage>
        <taxon>Bacteria</taxon>
        <taxon>Candidatus Tayloriibacteriota</taxon>
    </lineage>
</organism>
<dbReference type="Proteomes" id="UP000229342">
    <property type="component" value="Unassembled WGS sequence"/>
</dbReference>
<proteinExistence type="predicted"/>
<gene>
    <name evidence="1" type="ORF">COV91_03570</name>
</gene>
<reference evidence="1 2" key="1">
    <citation type="submission" date="2017-09" db="EMBL/GenBank/DDBJ databases">
        <title>Depth-based differentiation of microbial function through sediment-hosted aquifers and enrichment of novel symbionts in the deep terrestrial subsurface.</title>
        <authorList>
            <person name="Probst A.J."/>
            <person name="Ladd B."/>
            <person name="Jarett J.K."/>
            <person name="Geller-Mcgrath D.E."/>
            <person name="Sieber C.M."/>
            <person name="Emerson J.B."/>
            <person name="Anantharaman K."/>
            <person name="Thomas B.C."/>
            <person name="Malmstrom R."/>
            <person name="Stieglmeier M."/>
            <person name="Klingl A."/>
            <person name="Woyke T."/>
            <person name="Ryan C.M."/>
            <person name="Banfield J.F."/>
        </authorList>
    </citation>
    <scope>NUCLEOTIDE SEQUENCE [LARGE SCALE GENOMIC DNA]</scope>
    <source>
        <strain evidence="1">CG11_big_fil_rev_8_21_14_0_20_46_11</strain>
    </source>
</reference>
<comment type="caution">
    <text evidence="1">The sequence shown here is derived from an EMBL/GenBank/DDBJ whole genome shotgun (WGS) entry which is preliminary data.</text>
</comment>
<protein>
    <submittedName>
        <fullName evidence="1">Uncharacterized protein</fullName>
    </submittedName>
</protein>
<sequence>MELYKRYILPILFFVFATCAWAGSPLIKTSHVYAHGGESLRELLESKVGIPGRVLDEDGYFEKIKRWNSSIENSSSLMPGERVYVEIPYRVVLTPNSASPRKNLNVGQTLTQKSQRETASIISENQKLVAAIDRDDDKDKANRWNYSLFYALSRGSLQEGIPNSNITTKSSQDSPLTLGFSTFKKLSYDFNYSGSLYLSKLDGGLSDQNESVSLPWEYGLNSYVGYQRENWPLEVYTGLDHERFSSYNTEELPSGEPLTTREHTLTFLTLGISKKFEWFGKRFLAKASYSSTVMSSQSRPSKINLQEFEGTKFILYLNMKASKDWFYHGFYKQHDLEGATSLHIARLGLGFGYNF</sequence>
<accession>A0A2H0KBF4</accession>
<evidence type="ECO:0000313" key="2">
    <source>
        <dbReference type="Proteomes" id="UP000229342"/>
    </source>
</evidence>
<name>A0A2H0KBF4_9BACT</name>
<dbReference type="AlphaFoldDB" id="A0A2H0KBF4"/>
<evidence type="ECO:0000313" key="1">
    <source>
        <dbReference type="EMBL" id="PIQ68580.1"/>
    </source>
</evidence>